<dbReference type="SUPFAM" id="SSF53649">
    <property type="entry name" value="Alkaline phosphatase-like"/>
    <property type="match status" value="1"/>
</dbReference>
<evidence type="ECO:0008006" key="2">
    <source>
        <dbReference type="Google" id="ProtNLM"/>
    </source>
</evidence>
<proteinExistence type="predicted"/>
<dbReference type="PANTHER" id="PTHR10151">
    <property type="entry name" value="ECTONUCLEOTIDE PYROPHOSPHATASE/PHOSPHODIESTERASE"/>
    <property type="match status" value="1"/>
</dbReference>
<protein>
    <recommendedName>
        <fullName evidence="2">PglZ domain-containing protein</fullName>
    </recommendedName>
</protein>
<evidence type="ECO:0000313" key="1">
    <source>
        <dbReference type="EMBL" id="SVA31001.1"/>
    </source>
</evidence>
<dbReference type="InterPro" id="IPR002591">
    <property type="entry name" value="Phosphodiest/P_Trfase"/>
</dbReference>
<dbReference type="EMBL" id="UINC01007026">
    <property type="protein sequence ID" value="SVA31001.1"/>
    <property type="molecule type" value="Genomic_DNA"/>
</dbReference>
<gene>
    <name evidence="1" type="ORF">METZ01_LOCUS83855</name>
</gene>
<reference evidence="1" key="1">
    <citation type="submission" date="2018-05" db="EMBL/GenBank/DDBJ databases">
        <authorList>
            <person name="Lanie J.A."/>
            <person name="Ng W.-L."/>
            <person name="Kazmierczak K.M."/>
            <person name="Andrzejewski T.M."/>
            <person name="Davidsen T.M."/>
            <person name="Wayne K.J."/>
            <person name="Tettelin H."/>
            <person name="Glass J.I."/>
            <person name="Rusch D."/>
            <person name="Podicherti R."/>
            <person name="Tsui H.-C.T."/>
            <person name="Winkler M.E."/>
        </authorList>
    </citation>
    <scope>NUCLEOTIDE SEQUENCE</scope>
</reference>
<dbReference type="AlphaFoldDB" id="A0A381UTD0"/>
<sequence length="368" mass="39450">MDHSIEGPLLPDYGDACVTGLVPALLEGSHEPDWLSHDLLSARRVLLLVLDGLGWNQLQQRRGAAPVLAAMEGRPITTVAPTTTAAALTSISTGCPPGEHGVVGYRIAVDGAVLNALRWTTGDGDARRRIDPSTFQPCPAFGGQHPPVVTRAEFAGSGFSRAHLSATRLVGYADRQDMVDRTVDLLTSGEPFVYAYWDGIDRTAHEYGLEDRYEEELADCDAMVAAIIDRVPPGTAVVVTADHGQVHVGDRILDLPPEVTSCLDGQSGEARFRWLHARPGAAAELHAAAVEAFGDLAWIRTRDEVEAECWLGPRLGPAARSRLGDVALVAREQVAFRDPAEVMSIRLIGRHGSLTPDEMLVPAVGVVT</sequence>
<dbReference type="GO" id="GO:0016787">
    <property type="term" value="F:hydrolase activity"/>
    <property type="evidence" value="ECO:0007669"/>
    <property type="project" value="UniProtKB-ARBA"/>
</dbReference>
<dbReference type="Gene3D" id="3.40.720.10">
    <property type="entry name" value="Alkaline Phosphatase, subunit A"/>
    <property type="match status" value="1"/>
</dbReference>
<dbReference type="InterPro" id="IPR017850">
    <property type="entry name" value="Alkaline_phosphatase_core_sf"/>
</dbReference>
<dbReference type="Pfam" id="PF01663">
    <property type="entry name" value="Phosphodiest"/>
    <property type="match status" value="1"/>
</dbReference>
<organism evidence="1">
    <name type="scientific">marine metagenome</name>
    <dbReference type="NCBI Taxonomy" id="408172"/>
    <lineage>
        <taxon>unclassified sequences</taxon>
        <taxon>metagenomes</taxon>
        <taxon>ecological metagenomes</taxon>
    </lineage>
</organism>
<accession>A0A381UTD0</accession>
<name>A0A381UTD0_9ZZZZ</name>
<dbReference type="PANTHER" id="PTHR10151:SF120">
    <property type="entry name" value="BIS(5'-ADENOSYL)-TRIPHOSPHATASE"/>
    <property type="match status" value="1"/>
</dbReference>